<protein>
    <recommendedName>
        <fullName evidence="4">DUF5065 domain-containing protein</fullName>
    </recommendedName>
</protein>
<feature type="signal peptide" evidence="1">
    <location>
        <begin position="1"/>
        <end position="21"/>
    </location>
</feature>
<dbReference type="Proteomes" id="UP000065797">
    <property type="component" value="Unassembled WGS sequence"/>
</dbReference>
<name>A0A109GEW0_BACMY</name>
<dbReference type="Gene3D" id="2.60.40.3720">
    <property type="match status" value="1"/>
</dbReference>
<gene>
    <name evidence="2" type="ORF">AWW70_09880</name>
</gene>
<dbReference type="InterPro" id="IPR031998">
    <property type="entry name" value="DUF5065"/>
</dbReference>
<sequence length="160" mass="17730">MKLGKLVLIGTLALGSVTAVGAFDAKPAAAATSVQKAAVTQDDWGIINTHILYEYIQPMPAEYKKHIMSRYKTGNIFTVVTDWSSSLTANDQVKIFRVLDDGQLARIKTINWTNEFDNSANKQIAVFQTQITDAYGPGKYVAVSYIHGKHLRSDFFTINQ</sequence>
<organism evidence="2 3">
    <name type="scientific">Bacillus mycoides</name>
    <dbReference type="NCBI Taxonomy" id="1405"/>
    <lineage>
        <taxon>Bacteria</taxon>
        <taxon>Bacillati</taxon>
        <taxon>Bacillota</taxon>
        <taxon>Bacilli</taxon>
        <taxon>Bacillales</taxon>
        <taxon>Bacillaceae</taxon>
        <taxon>Bacillus</taxon>
        <taxon>Bacillus cereus group</taxon>
    </lineage>
</organism>
<dbReference type="AlphaFoldDB" id="A0A109GEW0"/>
<reference evidence="2 3" key="1">
    <citation type="submission" date="2016-01" db="EMBL/GenBank/DDBJ databases">
        <authorList>
            <person name="McClelland M."/>
            <person name="Jain A."/>
            <person name="Saraogi P."/>
            <person name="Mendelson R."/>
            <person name="Westerman R."/>
            <person name="SanMiguel P."/>
            <person name="Csonka L."/>
        </authorList>
    </citation>
    <scope>NUCLEOTIDE SEQUENCE [LARGE SCALE GENOMIC DNA]</scope>
    <source>
        <strain evidence="2 3">PE8-15</strain>
    </source>
</reference>
<accession>A0A109GEW0</accession>
<proteinExistence type="predicted"/>
<feature type="chain" id="PRO_5039089245" description="DUF5065 domain-containing protein" evidence="1">
    <location>
        <begin position="22"/>
        <end position="160"/>
    </location>
</feature>
<evidence type="ECO:0000256" key="1">
    <source>
        <dbReference type="SAM" id="SignalP"/>
    </source>
</evidence>
<evidence type="ECO:0008006" key="4">
    <source>
        <dbReference type="Google" id="ProtNLM"/>
    </source>
</evidence>
<evidence type="ECO:0000313" key="2">
    <source>
        <dbReference type="EMBL" id="KWU65528.1"/>
    </source>
</evidence>
<keyword evidence="1" id="KW-0732">Signal</keyword>
<dbReference type="Pfam" id="PF16723">
    <property type="entry name" value="DUF5065"/>
    <property type="match status" value="1"/>
</dbReference>
<dbReference type="EMBL" id="LRPH01000035">
    <property type="protein sequence ID" value="KWU65528.1"/>
    <property type="molecule type" value="Genomic_DNA"/>
</dbReference>
<evidence type="ECO:0000313" key="3">
    <source>
        <dbReference type="Proteomes" id="UP000065797"/>
    </source>
</evidence>
<comment type="caution">
    <text evidence="2">The sequence shown here is derived from an EMBL/GenBank/DDBJ whole genome shotgun (WGS) entry which is preliminary data.</text>
</comment>
<dbReference type="RefSeq" id="WP_060749714.1">
    <property type="nucleotide sequence ID" value="NZ_LRPH01000035.1"/>
</dbReference>